<feature type="binding site" evidence="12 13">
    <location>
        <position position="10"/>
    </location>
    <ligand>
        <name>ATP</name>
        <dbReference type="ChEBI" id="CHEBI:30616"/>
    </ligand>
</feature>
<evidence type="ECO:0000256" key="6">
    <source>
        <dbReference type="ARBA" id="ARBA00022723"/>
    </source>
</evidence>
<dbReference type="SUPFAM" id="SSF54919">
    <property type="entry name" value="Nucleoside diphosphate kinase, NDK"/>
    <property type="match status" value="1"/>
</dbReference>
<comment type="cofactor">
    <cofactor evidence="1 12">
        <name>Mg(2+)</name>
        <dbReference type="ChEBI" id="CHEBI:18420"/>
    </cofactor>
</comment>
<organism evidence="17 18">
    <name type="scientific">Paenibacillus rhizosphaerae</name>
    <dbReference type="NCBI Taxonomy" id="297318"/>
    <lineage>
        <taxon>Bacteria</taxon>
        <taxon>Bacillati</taxon>
        <taxon>Bacillota</taxon>
        <taxon>Bacilli</taxon>
        <taxon>Bacillales</taxon>
        <taxon>Paenibacillaceae</taxon>
        <taxon>Paenibacillus</taxon>
    </lineage>
</organism>
<keyword evidence="7 12" id="KW-0547">Nucleotide-binding</keyword>
<feature type="active site" description="Pros-phosphohistidine intermediate" evidence="12 13">
    <location>
        <position position="116"/>
    </location>
</feature>
<dbReference type="CDD" id="cd04413">
    <property type="entry name" value="NDPk_I"/>
    <property type="match status" value="1"/>
</dbReference>
<evidence type="ECO:0000256" key="8">
    <source>
        <dbReference type="ARBA" id="ARBA00022777"/>
    </source>
</evidence>
<evidence type="ECO:0000313" key="18">
    <source>
        <dbReference type="Proteomes" id="UP000517523"/>
    </source>
</evidence>
<dbReference type="InterPro" id="IPR001564">
    <property type="entry name" value="Nucleoside_diP_kinase"/>
</dbReference>
<dbReference type="InterPro" id="IPR036850">
    <property type="entry name" value="NDK-like_dom_sf"/>
</dbReference>
<feature type="binding site" evidence="12 13">
    <location>
        <position position="103"/>
    </location>
    <ligand>
        <name>ATP</name>
        <dbReference type="ChEBI" id="CHEBI:30616"/>
    </ligand>
</feature>
<feature type="binding site" evidence="12 13">
    <location>
        <position position="92"/>
    </location>
    <ligand>
        <name>ATP</name>
        <dbReference type="ChEBI" id="CHEBI:30616"/>
    </ligand>
</feature>
<keyword evidence="11 12" id="KW-0546">Nucleotide metabolism</keyword>
<dbReference type="PANTHER" id="PTHR11349">
    <property type="entry name" value="NUCLEOSIDE DIPHOSPHATE KINASE"/>
    <property type="match status" value="1"/>
</dbReference>
<comment type="catalytic activity">
    <reaction evidence="12">
        <text>a ribonucleoside 5'-diphosphate + ATP = a ribonucleoside 5'-triphosphate + ADP</text>
        <dbReference type="Rhea" id="RHEA:18113"/>
        <dbReference type="ChEBI" id="CHEBI:30616"/>
        <dbReference type="ChEBI" id="CHEBI:57930"/>
        <dbReference type="ChEBI" id="CHEBI:61557"/>
        <dbReference type="ChEBI" id="CHEBI:456216"/>
        <dbReference type="EC" id="2.7.4.6"/>
    </reaction>
</comment>
<keyword evidence="9 12" id="KW-0067">ATP-binding</keyword>
<evidence type="ECO:0000256" key="5">
    <source>
        <dbReference type="ARBA" id="ARBA00022679"/>
    </source>
</evidence>
<keyword evidence="6 12" id="KW-0479">Metal-binding</keyword>
<dbReference type="PRINTS" id="PR01243">
    <property type="entry name" value="NUCDPKINASE"/>
</dbReference>
<dbReference type="EC" id="2.7.4.6" evidence="3 12"/>
<evidence type="ECO:0000313" key="17">
    <source>
        <dbReference type="EMBL" id="MBB3125620.1"/>
    </source>
</evidence>
<comment type="similarity">
    <text evidence="2 12 13 14">Belongs to the NDK family.</text>
</comment>
<evidence type="ECO:0000259" key="16">
    <source>
        <dbReference type="SMART" id="SM00562"/>
    </source>
</evidence>
<name>A0A839TIN6_9BACL</name>
<comment type="function">
    <text evidence="12">Major role in the synthesis of nucleoside triphosphates other than ATP. The ATP gamma phosphate is transferred to the NDP beta phosphate via a ping-pong mechanism, using a phosphorylated active-site intermediate.</text>
</comment>
<evidence type="ECO:0000256" key="10">
    <source>
        <dbReference type="ARBA" id="ARBA00022842"/>
    </source>
</evidence>
<evidence type="ECO:0000256" key="4">
    <source>
        <dbReference type="ARBA" id="ARBA00017632"/>
    </source>
</evidence>
<dbReference type="GO" id="GO:0005524">
    <property type="term" value="F:ATP binding"/>
    <property type="evidence" value="ECO:0007669"/>
    <property type="project" value="UniProtKB-UniRule"/>
</dbReference>
<protein>
    <recommendedName>
        <fullName evidence="4 12">Nucleoside diphosphate kinase</fullName>
        <shortName evidence="12">NDK</shortName>
        <shortName evidence="12">NDP kinase</shortName>
        <ecNumber evidence="3 12">2.7.4.6</ecNumber>
    </recommendedName>
    <alternativeName>
        <fullName evidence="12">Nucleoside-2-P kinase</fullName>
    </alternativeName>
</protein>
<evidence type="ECO:0000256" key="7">
    <source>
        <dbReference type="ARBA" id="ARBA00022741"/>
    </source>
</evidence>
<dbReference type="GO" id="GO:0004550">
    <property type="term" value="F:nucleoside diphosphate kinase activity"/>
    <property type="evidence" value="ECO:0007669"/>
    <property type="project" value="UniProtKB-UniRule"/>
</dbReference>
<comment type="catalytic activity">
    <reaction evidence="12 15">
        <text>a 2'-deoxyribonucleoside 5'-diphosphate + ATP = a 2'-deoxyribonucleoside 5'-triphosphate + ADP</text>
        <dbReference type="Rhea" id="RHEA:44640"/>
        <dbReference type="ChEBI" id="CHEBI:30616"/>
        <dbReference type="ChEBI" id="CHEBI:61560"/>
        <dbReference type="ChEBI" id="CHEBI:73316"/>
        <dbReference type="ChEBI" id="CHEBI:456216"/>
        <dbReference type="EC" id="2.7.4.6"/>
    </reaction>
</comment>
<evidence type="ECO:0000256" key="3">
    <source>
        <dbReference type="ARBA" id="ARBA00012966"/>
    </source>
</evidence>
<proteinExistence type="inferred from homology"/>
<dbReference type="InterPro" id="IPR023005">
    <property type="entry name" value="Nucleoside_diP_kinase_AS"/>
</dbReference>
<dbReference type="InterPro" id="IPR034907">
    <property type="entry name" value="NDK-like_dom"/>
</dbReference>
<feature type="binding site" evidence="12 13">
    <location>
        <position position="86"/>
    </location>
    <ligand>
        <name>ATP</name>
        <dbReference type="ChEBI" id="CHEBI:30616"/>
    </ligand>
</feature>
<dbReference type="GO" id="GO:0006183">
    <property type="term" value="P:GTP biosynthetic process"/>
    <property type="evidence" value="ECO:0007669"/>
    <property type="project" value="UniProtKB-UniRule"/>
</dbReference>
<evidence type="ECO:0000256" key="15">
    <source>
        <dbReference type="RuleBase" id="RU004013"/>
    </source>
</evidence>
<comment type="caution">
    <text evidence="17">The sequence shown here is derived from an EMBL/GenBank/DDBJ whole genome shotgun (WGS) entry which is preliminary data.</text>
</comment>
<dbReference type="PROSITE" id="PS00469">
    <property type="entry name" value="NDPK"/>
    <property type="match status" value="1"/>
</dbReference>
<accession>A0A839TIN6</accession>
<dbReference type="RefSeq" id="WP_183577544.1">
    <property type="nucleotide sequence ID" value="NZ_JACHXJ010000001.1"/>
</dbReference>
<comment type="subcellular location">
    <subcellularLocation>
        <location evidence="12">Cytoplasm</location>
    </subcellularLocation>
</comment>
<dbReference type="Gene3D" id="3.30.70.141">
    <property type="entry name" value="Nucleoside diphosphate kinase-like domain"/>
    <property type="match status" value="1"/>
</dbReference>
<keyword evidence="10 12" id="KW-0460">Magnesium</keyword>
<dbReference type="HAMAP" id="MF_00451">
    <property type="entry name" value="NDP_kinase"/>
    <property type="match status" value="1"/>
</dbReference>
<reference evidence="17 18" key="1">
    <citation type="submission" date="2020-08" db="EMBL/GenBank/DDBJ databases">
        <title>Genomic Encyclopedia of Type Strains, Phase III (KMG-III): the genomes of soil and plant-associated and newly described type strains.</title>
        <authorList>
            <person name="Whitman W."/>
        </authorList>
    </citation>
    <scope>NUCLEOTIDE SEQUENCE [LARGE SCALE GENOMIC DNA]</scope>
    <source>
        <strain evidence="17 18">CECT 5831</strain>
    </source>
</reference>
<evidence type="ECO:0000256" key="2">
    <source>
        <dbReference type="ARBA" id="ARBA00008142"/>
    </source>
</evidence>
<dbReference type="Proteomes" id="UP000517523">
    <property type="component" value="Unassembled WGS sequence"/>
</dbReference>
<gene>
    <name evidence="12" type="primary">ndk</name>
    <name evidence="17" type="ORF">FHS19_000274</name>
</gene>
<dbReference type="SMART" id="SM00562">
    <property type="entry name" value="NDK"/>
    <property type="match status" value="1"/>
</dbReference>
<dbReference type="GO" id="GO:0006241">
    <property type="term" value="P:CTP biosynthetic process"/>
    <property type="evidence" value="ECO:0007669"/>
    <property type="project" value="UniProtKB-UniRule"/>
</dbReference>
<evidence type="ECO:0000256" key="12">
    <source>
        <dbReference type="HAMAP-Rule" id="MF_00451"/>
    </source>
</evidence>
<dbReference type="GO" id="GO:0005737">
    <property type="term" value="C:cytoplasm"/>
    <property type="evidence" value="ECO:0007669"/>
    <property type="project" value="UniProtKB-SubCell"/>
</dbReference>
<dbReference type="GO" id="GO:0046872">
    <property type="term" value="F:metal ion binding"/>
    <property type="evidence" value="ECO:0007669"/>
    <property type="project" value="UniProtKB-KW"/>
</dbReference>
<keyword evidence="12" id="KW-0597">Phosphoprotein</keyword>
<dbReference type="EMBL" id="JACHXJ010000001">
    <property type="protein sequence ID" value="MBB3125620.1"/>
    <property type="molecule type" value="Genomic_DNA"/>
</dbReference>
<feature type="binding site" evidence="12 13">
    <location>
        <position position="58"/>
    </location>
    <ligand>
        <name>ATP</name>
        <dbReference type="ChEBI" id="CHEBI:30616"/>
    </ligand>
</feature>
<sequence length="134" mass="14962">MSEKAFVMIKPDGVRRGLVGEIVSRFEKKGLRLLRGEIMEISLETARVHYGHLQDKPFFEELVDYITSGPVFAMILEGEEAVVNARSLIGPTNPAEAPPGTIRGDFGLAVEENVIHGSDSPEHARREIRLFFEK</sequence>
<evidence type="ECO:0000256" key="14">
    <source>
        <dbReference type="RuleBase" id="RU004011"/>
    </source>
</evidence>
<evidence type="ECO:0000256" key="11">
    <source>
        <dbReference type="ARBA" id="ARBA00023080"/>
    </source>
</evidence>
<dbReference type="FunFam" id="3.30.70.141:FF:000003">
    <property type="entry name" value="Nucleoside diphosphate kinase"/>
    <property type="match status" value="1"/>
</dbReference>
<keyword evidence="5 12" id="KW-0808">Transferase</keyword>
<comment type="subunit">
    <text evidence="12">Homotetramer.</text>
</comment>
<keyword evidence="12" id="KW-0963">Cytoplasm</keyword>
<dbReference type="NCBIfam" id="NF001908">
    <property type="entry name" value="PRK00668.1"/>
    <property type="match status" value="1"/>
</dbReference>
<feature type="domain" description="Nucleoside diphosphate kinase-like" evidence="16">
    <location>
        <begin position="2"/>
        <end position="134"/>
    </location>
</feature>
<dbReference type="PROSITE" id="PS51374">
    <property type="entry name" value="NDPK_LIKE"/>
    <property type="match status" value="1"/>
</dbReference>
<dbReference type="Pfam" id="PF00334">
    <property type="entry name" value="NDK"/>
    <property type="match status" value="1"/>
</dbReference>
<keyword evidence="8 12" id="KW-0418">Kinase</keyword>
<dbReference type="GO" id="GO:0006228">
    <property type="term" value="P:UTP biosynthetic process"/>
    <property type="evidence" value="ECO:0007669"/>
    <property type="project" value="UniProtKB-UniRule"/>
</dbReference>
<feature type="binding site" evidence="12 13">
    <location>
        <position position="113"/>
    </location>
    <ligand>
        <name>ATP</name>
        <dbReference type="ChEBI" id="CHEBI:30616"/>
    </ligand>
</feature>
<evidence type="ECO:0000256" key="1">
    <source>
        <dbReference type="ARBA" id="ARBA00001946"/>
    </source>
</evidence>
<evidence type="ECO:0000256" key="13">
    <source>
        <dbReference type="PROSITE-ProRule" id="PRU00706"/>
    </source>
</evidence>
<dbReference type="AlphaFoldDB" id="A0A839TIN6"/>
<evidence type="ECO:0000256" key="9">
    <source>
        <dbReference type="ARBA" id="ARBA00022840"/>
    </source>
</evidence>